<feature type="compositionally biased region" description="Polar residues" evidence="1">
    <location>
        <begin position="375"/>
        <end position="390"/>
    </location>
</feature>
<name>A0ABD3I375_9MARC</name>
<gene>
    <name evidence="2" type="ORF">R1sor_011283</name>
</gene>
<keyword evidence="3" id="KW-1185">Reference proteome</keyword>
<feature type="compositionally biased region" description="Polar residues" evidence="1">
    <location>
        <begin position="397"/>
        <end position="412"/>
    </location>
</feature>
<evidence type="ECO:0000256" key="1">
    <source>
        <dbReference type="SAM" id="MobiDB-lite"/>
    </source>
</evidence>
<feature type="compositionally biased region" description="Polar residues" evidence="1">
    <location>
        <begin position="155"/>
        <end position="171"/>
    </location>
</feature>
<dbReference type="AlphaFoldDB" id="A0ABD3I375"/>
<feature type="region of interest" description="Disordered" evidence="1">
    <location>
        <begin position="353"/>
        <end position="448"/>
    </location>
</feature>
<evidence type="ECO:0000313" key="3">
    <source>
        <dbReference type="Proteomes" id="UP001633002"/>
    </source>
</evidence>
<evidence type="ECO:0000313" key="2">
    <source>
        <dbReference type="EMBL" id="KAL3697207.1"/>
    </source>
</evidence>
<reference evidence="2 3" key="1">
    <citation type="submission" date="2024-09" db="EMBL/GenBank/DDBJ databases">
        <title>Chromosome-scale assembly of Riccia sorocarpa.</title>
        <authorList>
            <person name="Paukszto L."/>
        </authorList>
    </citation>
    <scope>NUCLEOTIDE SEQUENCE [LARGE SCALE GENOMIC DNA]</scope>
    <source>
        <strain evidence="2">LP-2024</strain>
        <tissue evidence="2">Aerial parts of the thallus</tissue>
    </source>
</reference>
<feature type="region of interest" description="Disordered" evidence="1">
    <location>
        <begin position="150"/>
        <end position="177"/>
    </location>
</feature>
<comment type="caution">
    <text evidence="2">The sequence shown here is derived from an EMBL/GenBank/DDBJ whole genome shotgun (WGS) entry which is preliminary data.</text>
</comment>
<sequence>MMVRKCQQEGVEETKTAKRRTANSNQSTELQAGVDRFRDNKEGTKKQPLGTRNAKELGCDSTQVHTIDSKRSTSGQWVQEEQRTERIIDRRRSESCIRGNRSERGRAVRAGNLQEELKEIGIFNRRRISVGLNLSIDVLAATRFNCRGTRMPRKTASQASTPERSSQASGSHSEKGVFKLPKPVVREQVTPVSTCVEVPISRQYPPGFVPATLPRVQVGLVTSTKEGIDTLADILSGERNEAISREQTTYMTAVPTRGVTSTSTSQSVVTLPQPAATEATQVSTQGTSHTNVEMEVEEYFQWDAVPGPQSVENDQGNDIQEKISAAPDLTPHRDSDKQQEVVEKDPELVVQLEAEKSPPNDSTGLQQTGDKELTGLQQTGDKDSTGLQQTGDKELTGLQQTGTRDTTGLQRTTEPKGDSTPQETAARSTEGRHYRREYTENIKVHRKP</sequence>
<feature type="compositionally biased region" description="Polar residues" evidence="1">
    <location>
        <begin position="359"/>
        <end position="368"/>
    </location>
</feature>
<feature type="compositionally biased region" description="Basic and acidic residues" evidence="1">
    <location>
        <begin position="429"/>
        <end position="448"/>
    </location>
</feature>
<dbReference type="EMBL" id="JBJQOH010000002">
    <property type="protein sequence ID" value="KAL3697207.1"/>
    <property type="molecule type" value="Genomic_DNA"/>
</dbReference>
<organism evidence="2 3">
    <name type="scientific">Riccia sorocarpa</name>
    <dbReference type="NCBI Taxonomy" id="122646"/>
    <lineage>
        <taxon>Eukaryota</taxon>
        <taxon>Viridiplantae</taxon>
        <taxon>Streptophyta</taxon>
        <taxon>Embryophyta</taxon>
        <taxon>Marchantiophyta</taxon>
        <taxon>Marchantiopsida</taxon>
        <taxon>Marchantiidae</taxon>
        <taxon>Marchantiales</taxon>
        <taxon>Ricciaceae</taxon>
        <taxon>Riccia</taxon>
    </lineage>
</organism>
<accession>A0ABD3I375</accession>
<feature type="region of interest" description="Disordered" evidence="1">
    <location>
        <begin position="1"/>
        <end position="53"/>
    </location>
</feature>
<protein>
    <submittedName>
        <fullName evidence="2">Uncharacterized protein</fullName>
    </submittedName>
</protein>
<dbReference type="Proteomes" id="UP001633002">
    <property type="component" value="Unassembled WGS sequence"/>
</dbReference>
<feature type="compositionally biased region" description="Basic and acidic residues" evidence="1">
    <location>
        <begin position="35"/>
        <end position="45"/>
    </location>
</feature>
<proteinExistence type="predicted"/>